<dbReference type="EMBL" id="CABVPL010000086">
    <property type="protein sequence ID" value="VWC28976.1"/>
    <property type="molecule type" value="Genomic_DNA"/>
</dbReference>
<protein>
    <recommendedName>
        <fullName evidence="4">Secreted protein</fullName>
    </recommendedName>
</protein>
<dbReference type="AlphaFoldDB" id="A0A6P2RF49"/>
<evidence type="ECO:0000313" key="2">
    <source>
        <dbReference type="EMBL" id="VWC28976.1"/>
    </source>
</evidence>
<accession>A0A6P2RF49</accession>
<gene>
    <name evidence="2" type="ORF">BLA24064_06231</name>
</gene>
<evidence type="ECO:0000256" key="1">
    <source>
        <dbReference type="SAM" id="SignalP"/>
    </source>
</evidence>
<evidence type="ECO:0000313" key="3">
    <source>
        <dbReference type="Proteomes" id="UP000494222"/>
    </source>
</evidence>
<keyword evidence="1" id="KW-0732">Signal</keyword>
<feature type="chain" id="PRO_5026947844" description="Secreted protein" evidence="1">
    <location>
        <begin position="21"/>
        <end position="146"/>
    </location>
</feature>
<dbReference type="Proteomes" id="UP000494222">
    <property type="component" value="Unassembled WGS sequence"/>
</dbReference>
<evidence type="ECO:0008006" key="4">
    <source>
        <dbReference type="Google" id="ProtNLM"/>
    </source>
</evidence>
<feature type="signal peptide" evidence="1">
    <location>
        <begin position="1"/>
        <end position="20"/>
    </location>
</feature>
<name>A0A6P2RF49_9BURK</name>
<proteinExistence type="predicted"/>
<reference evidence="2 3" key="1">
    <citation type="submission" date="2019-09" db="EMBL/GenBank/DDBJ databases">
        <authorList>
            <person name="Depoorter E."/>
        </authorList>
    </citation>
    <scope>NUCLEOTIDE SEQUENCE [LARGE SCALE GENOMIC DNA]</scope>
    <source>
        <strain evidence="2">LMG 24064</strain>
    </source>
</reference>
<sequence length="146" mass="14563">MSVSCEAAIGAVAGAGAASAASASGCAASASADANASVSTRVNATAQYFSSGCCDSGSIASFVTALMHRSSPYTSFQCIGAKQVPRRTRSVTTAGSTARPRAERISTLSFVAMPSALASSGCSSTNGRGLSLFRIPTLPVFVIVCH</sequence>
<organism evidence="2 3">
    <name type="scientific">Burkholderia latens</name>
    <dbReference type="NCBI Taxonomy" id="488446"/>
    <lineage>
        <taxon>Bacteria</taxon>
        <taxon>Pseudomonadati</taxon>
        <taxon>Pseudomonadota</taxon>
        <taxon>Betaproteobacteria</taxon>
        <taxon>Burkholderiales</taxon>
        <taxon>Burkholderiaceae</taxon>
        <taxon>Burkholderia</taxon>
        <taxon>Burkholderia cepacia complex</taxon>
    </lineage>
</organism>